<organism evidence="3 4">
    <name type="scientific">Mycobacterium gordonae</name>
    <dbReference type="NCBI Taxonomy" id="1778"/>
    <lineage>
        <taxon>Bacteria</taxon>
        <taxon>Bacillati</taxon>
        <taxon>Actinomycetota</taxon>
        <taxon>Actinomycetes</taxon>
        <taxon>Mycobacteriales</taxon>
        <taxon>Mycobacteriaceae</taxon>
        <taxon>Mycobacterium</taxon>
    </lineage>
</organism>
<dbReference type="Proteomes" id="UP000051677">
    <property type="component" value="Unassembled WGS sequence"/>
</dbReference>
<protein>
    <recommendedName>
        <fullName evidence="2">GGDEF domain-containing protein</fullName>
    </recommendedName>
</protein>
<dbReference type="SUPFAM" id="SSF55073">
    <property type="entry name" value="Nucleotide cyclase"/>
    <property type="match status" value="1"/>
</dbReference>
<dbReference type="Gene3D" id="3.30.70.270">
    <property type="match status" value="1"/>
</dbReference>
<dbReference type="CDD" id="cd01949">
    <property type="entry name" value="GGDEF"/>
    <property type="match status" value="1"/>
</dbReference>
<sequence>MGRREYRFATEALREGRMMRAFSRVVAGACFVAAGLLVTVQFHPAGPVGPVARWAHIIALVTAVGYGLRWLLGRFPGYRQAVVFVVWADCAAAVGAAALSETDARLGATLYLGIVGIFAAFLLGARILYAHCIFGISVIGLITVWAMLKEHAGFFDLFVFYMPAVTWVVGVPLGGLALIEGGRRAIGRTARSARYDPLTGLRNRRGLYAAVDVAVRRRAPSTVVVMAVCDIDRFKALNDVHGHAVGDLALIEMAARLRTLANPDEITARIGGDELVLVVLRTGADAAAEVGDRLMPLTRNEIDSIVLTASIGIATQVTSDRYFSIDDVLRHADAAMYEAKRSGGANCVIHRQPVDRI</sequence>
<dbReference type="Pfam" id="PF00990">
    <property type="entry name" value="GGDEF"/>
    <property type="match status" value="1"/>
</dbReference>
<evidence type="ECO:0000256" key="1">
    <source>
        <dbReference type="SAM" id="Phobius"/>
    </source>
</evidence>
<feature type="transmembrane region" description="Helical" evidence="1">
    <location>
        <begin position="81"/>
        <end position="100"/>
    </location>
</feature>
<dbReference type="PROSITE" id="PS50887">
    <property type="entry name" value="GGDEF"/>
    <property type="match status" value="1"/>
</dbReference>
<dbReference type="AlphaFoldDB" id="A0A0Q2QUM7"/>
<keyword evidence="1" id="KW-0812">Transmembrane</keyword>
<dbReference type="InterPro" id="IPR029787">
    <property type="entry name" value="Nucleotide_cyclase"/>
</dbReference>
<reference evidence="3 4" key="1">
    <citation type="submission" date="2015-10" db="EMBL/GenBank/DDBJ databases">
        <title>Mycobacterium gordonae draft genome assembly.</title>
        <authorList>
            <person name="Ustinova V."/>
            <person name="Smirnova T."/>
            <person name="Blagodatskikh K."/>
            <person name="Varlamov D."/>
            <person name="Larionova E."/>
            <person name="Chernousova L."/>
        </authorList>
    </citation>
    <scope>NUCLEOTIDE SEQUENCE [LARGE SCALE GENOMIC DNA]</scope>
    <source>
        <strain evidence="3 4">CTRI 14-8773</strain>
    </source>
</reference>
<feature type="transmembrane region" description="Helical" evidence="1">
    <location>
        <begin position="21"/>
        <end position="42"/>
    </location>
</feature>
<evidence type="ECO:0000313" key="4">
    <source>
        <dbReference type="Proteomes" id="UP000051677"/>
    </source>
</evidence>
<feature type="transmembrane region" description="Helical" evidence="1">
    <location>
        <begin position="106"/>
        <end position="123"/>
    </location>
</feature>
<feature type="domain" description="GGDEF" evidence="2">
    <location>
        <begin position="222"/>
        <end position="353"/>
    </location>
</feature>
<comment type="caution">
    <text evidence="3">The sequence shown here is derived from an EMBL/GenBank/DDBJ whole genome shotgun (WGS) entry which is preliminary data.</text>
</comment>
<accession>A0A0Q2QUM7</accession>
<dbReference type="InterPro" id="IPR000160">
    <property type="entry name" value="GGDEF_dom"/>
</dbReference>
<dbReference type="RefSeq" id="WP_055581334.1">
    <property type="nucleotide sequence ID" value="NZ_LKTM01000370.1"/>
</dbReference>
<dbReference type="SMART" id="SM00267">
    <property type="entry name" value="GGDEF"/>
    <property type="match status" value="1"/>
</dbReference>
<dbReference type="EMBL" id="LKTM01000370">
    <property type="protein sequence ID" value="KQH75726.1"/>
    <property type="molecule type" value="Genomic_DNA"/>
</dbReference>
<keyword evidence="1" id="KW-0472">Membrane</keyword>
<feature type="transmembrane region" description="Helical" evidence="1">
    <location>
        <begin position="54"/>
        <end position="72"/>
    </location>
</feature>
<dbReference type="NCBIfam" id="TIGR00254">
    <property type="entry name" value="GGDEF"/>
    <property type="match status" value="1"/>
</dbReference>
<dbReference type="InterPro" id="IPR050469">
    <property type="entry name" value="Diguanylate_Cyclase"/>
</dbReference>
<gene>
    <name evidence="3" type="ORF">AO501_22670</name>
</gene>
<keyword evidence="1" id="KW-1133">Transmembrane helix</keyword>
<dbReference type="GO" id="GO:0052621">
    <property type="term" value="F:diguanylate cyclase activity"/>
    <property type="evidence" value="ECO:0007669"/>
    <property type="project" value="TreeGrafter"/>
</dbReference>
<proteinExistence type="predicted"/>
<evidence type="ECO:0000259" key="2">
    <source>
        <dbReference type="PROSITE" id="PS50887"/>
    </source>
</evidence>
<dbReference type="InterPro" id="IPR043128">
    <property type="entry name" value="Rev_trsase/Diguanyl_cyclase"/>
</dbReference>
<evidence type="ECO:0000313" key="3">
    <source>
        <dbReference type="EMBL" id="KQH75726.1"/>
    </source>
</evidence>
<name>A0A0Q2QUM7_MYCGO</name>
<dbReference type="PANTHER" id="PTHR45138:SF9">
    <property type="entry name" value="DIGUANYLATE CYCLASE DGCM-RELATED"/>
    <property type="match status" value="1"/>
</dbReference>
<feature type="transmembrane region" description="Helical" evidence="1">
    <location>
        <begin position="160"/>
        <end position="179"/>
    </location>
</feature>
<dbReference type="PANTHER" id="PTHR45138">
    <property type="entry name" value="REGULATORY COMPONENTS OF SENSORY TRANSDUCTION SYSTEM"/>
    <property type="match status" value="1"/>
</dbReference>
<feature type="transmembrane region" description="Helical" evidence="1">
    <location>
        <begin position="128"/>
        <end position="148"/>
    </location>
</feature>